<evidence type="ECO:0000256" key="1">
    <source>
        <dbReference type="SAM" id="MobiDB-lite"/>
    </source>
</evidence>
<sequence length="286" mass="31432">MLTPAQQHFNRVMAERRHASREPSQLEMTAYETMLHRLRLDKARLSRVQSQKAKADLKRELLPDYQPWIEGVLTADSGQSDDVLTTVMIWCCDCGNIAEALRIGQYVLRHKLPMPDQYRRTTATVLVEEICDPVLAAFKANPAVAPVAADLLEALRGLTLNEDMPDEVRSKLLKALGYTLRLTDNVESLTAAVEYLRQAAVLNPKKAGVTRDIELLQRALKKSGQPADGDGDGDGADAKPEANSTETQTAAPPAQPKAKRETKKPAAKSKPAAKKRTTTARQKAAS</sequence>
<organism evidence="3">
    <name type="scientific">Salmonella enterica</name>
    <name type="common">Salmonella choleraesuis</name>
    <dbReference type="NCBI Taxonomy" id="28901"/>
    <lineage>
        <taxon>Bacteria</taxon>
        <taxon>Pseudomonadati</taxon>
        <taxon>Pseudomonadota</taxon>
        <taxon>Gammaproteobacteria</taxon>
        <taxon>Enterobacterales</taxon>
        <taxon>Enterobacteriaceae</taxon>
        <taxon>Salmonella</taxon>
    </lineage>
</organism>
<protein>
    <submittedName>
        <fullName evidence="3">Terminase</fullName>
    </submittedName>
</protein>
<accession>A0A5V3BT95</accession>
<gene>
    <name evidence="3" type="ORF">CQC16_14230</name>
    <name evidence="2" type="ORF">EJU77_05560</name>
</gene>
<evidence type="ECO:0000313" key="2">
    <source>
        <dbReference type="EMBL" id="EAN6404908.1"/>
    </source>
</evidence>
<feature type="region of interest" description="Disordered" evidence="1">
    <location>
        <begin position="221"/>
        <end position="286"/>
    </location>
</feature>
<dbReference type="Pfam" id="PF05944">
    <property type="entry name" value="Phage_term_smal"/>
    <property type="match status" value="1"/>
</dbReference>
<dbReference type="GO" id="GO:0004519">
    <property type="term" value="F:endonuclease activity"/>
    <property type="evidence" value="ECO:0007669"/>
    <property type="project" value="InterPro"/>
</dbReference>
<dbReference type="EMBL" id="AAHADA010000016">
    <property type="protein sequence ID" value="EBT8568553.1"/>
    <property type="molecule type" value="Genomic_DNA"/>
</dbReference>
<evidence type="ECO:0000313" key="3">
    <source>
        <dbReference type="EMBL" id="EBT8568553.1"/>
    </source>
</evidence>
<reference evidence="3" key="1">
    <citation type="submission" date="2018-07" db="EMBL/GenBank/DDBJ databases">
        <authorList>
            <consortium name="PulseNet: The National Subtyping Network for Foodborne Disease Surveillance"/>
            <person name="Tarr C.L."/>
            <person name="Trees E."/>
            <person name="Katz L.S."/>
            <person name="Carleton-Romer H.A."/>
            <person name="Stroika S."/>
            <person name="Kucerova Z."/>
            <person name="Roache K.F."/>
            <person name="Sabol A.L."/>
            <person name="Besser J."/>
            <person name="Gerner-Smidt P."/>
        </authorList>
    </citation>
    <scope>NUCLEOTIDE SEQUENCE</scope>
    <source>
        <strain evidence="3">PNUSAS024340</strain>
        <strain evidence="2">PNUSAS062423</strain>
    </source>
</reference>
<feature type="compositionally biased region" description="Basic residues" evidence="1">
    <location>
        <begin position="260"/>
        <end position="278"/>
    </location>
</feature>
<dbReference type="EMBL" id="AACYUB010000009">
    <property type="protein sequence ID" value="EAN6404908.1"/>
    <property type="molecule type" value="Genomic_DNA"/>
</dbReference>
<proteinExistence type="predicted"/>
<dbReference type="GO" id="GO:0003677">
    <property type="term" value="F:DNA binding"/>
    <property type="evidence" value="ECO:0007669"/>
    <property type="project" value="InterPro"/>
</dbReference>
<dbReference type="AlphaFoldDB" id="A0A5V3BT95"/>
<name>A0A5V3BT95_SALER</name>
<comment type="caution">
    <text evidence="3">The sequence shown here is derived from an EMBL/GenBank/DDBJ whole genome shotgun (WGS) entry which is preliminary data.</text>
</comment>
<dbReference type="InterPro" id="IPR010270">
    <property type="entry name" value="Phage_P2_GpM"/>
</dbReference>